<dbReference type="Pfam" id="PF01171">
    <property type="entry name" value="ATP_bind_3"/>
    <property type="match status" value="1"/>
</dbReference>
<evidence type="ECO:0000313" key="5">
    <source>
        <dbReference type="Proteomes" id="UP000509429"/>
    </source>
</evidence>
<organism evidence="4 5">
    <name type="scientific">Candidatus Ruthia endofausta</name>
    <dbReference type="NCBI Taxonomy" id="2738852"/>
    <lineage>
        <taxon>Bacteria</taxon>
        <taxon>Pseudomonadati</taxon>
        <taxon>Pseudomonadota</taxon>
        <taxon>Gammaproteobacteria</taxon>
        <taxon>Candidatus Pseudothioglobaceae</taxon>
        <taxon>Candidatus Ruthturnera</taxon>
    </lineage>
</organism>
<accession>A0A6N0HP04</accession>
<proteinExistence type="predicted"/>
<dbReference type="PANTHER" id="PTHR43686">
    <property type="entry name" value="SULFURTRANSFERASE-RELATED"/>
    <property type="match status" value="1"/>
</dbReference>
<dbReference type="InterPro" id="IPR011063">
    <property type="entry name" value="TilS/TtcA_N"/>
</dbReference>
<dbReference type="InterPro" id="IPR014729">
    <property type="entry name" value="Rossmann-like_a/b/a_fold"/>
</dbReference>
<dbReference type="PIRSF" id="PIRSF004976">
    <property type="entry name" value="ATPase_YdaO"/>
    <property type="match status" value="1"/>
</dbReference>
<dbReference type="GO" id="GO:0008033">
    <property type="term" value="P:tRNA processing"/>
    <property type="evidence" value="ECO:0007669"/>
    <property type="project" value="UniProtKB-KW"/>
</dbReference>
<evidence type="ECO:0000313" key="4">
    <source>
        <dbReference type="EMBL" id="QKQ24088.1"/>
    </source>
</evidence>
<evidence type="ECO:0000256" key="2">
    <source>
        <dbReference type="ARBA" id="ARBA00022694"/>
    </source>
</evidence>
<keyword evidence="2" id="KW-0819">tRNA processing</keyword>
<gene>
    <name evidence="4" type="ORF">HUE58_02735</name>
</gene>
<dbReference type="EMBL" id="CP054490">
    <property type="protein sequence ID" value="QKQ24088.1"/>
    <property type="molecule type" value="Genomic_DNA"/>
</dbReference>
<dbReference type="AlphaFoldDB" id="A0A6N0HP04"/>
<name>A0A6N0HP04_9GAMM</name>
<dbReference type="InterPro" id="IPR035107">
    <property type="entry name" value="tRNA_thiolation_TtcA_Ctu1"/>
</dbReference>
<keyword evidence="5" id="KW-1185">Reference proteome</keyword>
<keyword evidence="1" id="KW-0808">Transferase</keyword>
<protein>
    <submittedName>
        <fullName evidence="4">tRNA 2-thiocytidine biosynthesis protein TtcA</fullName>
    </submittedName>
</protein>
<dbReference type="KEGG" id="reo:HUE58_02735"/>
<dbReference type="PANTHER" id="PTHR43686:SF1">
    <property type="entry name" value="AMINOTRAN_5 DOMAIN-CONTAINING PROTEIN"/>
    <property type="match status" value="1"/>
</dbReference>
<dbReference type="Proteomes" id="UP000509429">
    <property type="component" value="Chromosome"/>
</dbReference>
<evidence type="ECO:0000259" key="3">
    <source>
        <dbReference type="Pfam" id="PF01171"/>
    </source>
</evidence>
<sequence>MVFTSKINNPKKIRAVKPRIISLKLLLKPVGRAMSDFKMIKEDDKVLLAVSGGKDSLSLFHILRHFLISAPIHFELGVVTIDPQVNGFEPQVLESFFKKFDTPYFFETFPIVKQAEKSIKGNSYCSFCARIKRGLMYQVARREGYNVLALGQHLDDLAESLMMSMCHNGKIQTMKAHYINDAKDLRIIRPLVYVRERQVADFAKTIYLPVIKDSCPACYQMPTERAHFKQWLLTEEKRTPNLYKNLLRAMKPMLDETKEDLND</sequence>
<dbReference type="CDD" id="cd24138">
    <property type="entry name" value="TtcA-like"/>
    <property type="match status" value="1"/>
</dbReference>
<evidence type="ECO:0000256" key="1">
    <source>
        <dbReference type="ARBA" id="ARBA00022679"/>
    </source>
</evidence>
<feature type="domain" description="tRNA(Ile)-lysidine/2-thiocytidine synthase N-terminal" evidence="3">
    <location>
        <begin position="45"/>
        <end position="214"/>
    </location>
</feature>
<dbReference type="GO" id="GO:0016740">
    <property type="term" value="F:transferase activity"/>
    <property type="evidence" value="ECO:0007669"/>
    <property type="project" value="UniProtKB-KW"/>
</dbReference>
<dbReference type="RefSeq" id="WP_174605527.1">
    <property type="nucleotide sequence ID" value="NZ_CP054490.1"/>
</dbReference>
<dbReference type="Gene3D" id="3.40.50.620">
    <property type="entry name" value="HUPs"/>
    <property type="match status" value="1"/>
</dbReference>
<dbReference type="SUPFAM" id="SSF52402">
    <property type="entry name" value="Adenine nucleotide alpha hydrolases-like"/>
    <property type="match status" value="1"/>
</dbReference>
<reference evidence="4 5" key="1">
    <citation type="submission" date="2020-05" db="EMBL/GenBank/DDBJ databases">
        <title>Horizontal transmission and recombination maintain forever young bacterial symbiont genomes.</title>
        <authorList>
            <person name="Russell S.L."/>
            <person name="Pepper-Tunick E."/>
            <person name="Svedberg J."/>
            <person name="Byrne A."/>
            <person name="Ruelas Castillo J."/>
            <person name="Vollmers C."/>
            <person name="Beinart R.A."/>
            <person name="Corbett-Detig R."/>
        </authorList>
    </citation>
    <scope>NUCLEOTIDE SEQUENCE [LARGE SCALE GENOMIC DNA]</scope>
    <source>
        <strain evidence="4">JDF_Ridge</strain>
    </source>
</reference>